<comment type="caution">
    <text evidence="2">The sequence shown here is derived from an EMBL/GenBank/DDBJ whole genome shotgun (WGS) entry which is preliminary data.</text>
</comment>
<reference evidence="3 4" key="1">
    <citation type="submission" date="2015-01" db="EMBL/GenBank/DDBJ databases">
        <title>Evolution of Trichinella species and genotypes.</title>
        <authorList>
            <person name="Korhonen P.K."/>
            <person name="Edoardo P."/>
            <person name="Giuseppe L.R."/>
            <person name="Gasser R.B."/>
        </authorList>
    </citation>
    <scope>NUCLEOTIDE SEQUENCE [LARGE SCALE GENOMIC DNA]</scope>
    <source>
        <strain evidence="2">ISS176</strain>
        <strain evidence="1">ISS588</strain>
    </source>
</reference>
<evidence type="ECO:0000313" key="2">
    <source>
        <dbReference type="EMBL" id="KRZ44710.1"/>
    </source>
</evidence>
<organism evidence="2 4">
    <name type="scientific">Trichinella pseudospiralis</name>
    <name type="common">Parasitic roundworm</name>
    <dbReference type="NCBI Taxonomy" id="6337"/>
    <lineage>
        <taxon>Eukaryota</taxon>
        <taxon>Metazoa</taxon>
        <taxon>Ecdysozoa</taxon>
        <taxon>Nematoda</taxon>
        <taxon>Enoplea</taxon>
        <taxon>Dorylaimia</taxon>
        <taxon>Trichinellida</taxon>
        <taxon>Trichinellidae</taxon>
        <taxon>Trichinella</taxon>
    </lineage>
</organism>
<keyword evidence="3" id="KW-1185">Reference proteome</keyword>
<dbReference type="EMBL" id="JYDS01000138">
    <property type="protein sequence ID" value="KRZ23690.1"/>
    <property type="molecule type" value="Genomic_DNA"/>
</dbReference>
<name>A0A0V1KBZ7_TRIPS</name>
<evidence type="ECO:0000313" key="4">
    <source>
        <dbReference type="Proteomes" id="UP000054826"/>
    </source>
</evidence>
<proteinExistence type="predicted"/>
<evidence type="ECO:0000313" key="3">
    <source>
        <dbReference type="Proteomes" id="UP000054805"/>
    </source>
</evidence>
<dbReference type="EMBL" id="JYDV01000005">
    <property type="protein sequence ID" value="KRZ44710.1"/>
    <property type="molecule type" value="Genomic_DNA"/>
</dbReference>
<gene>
    <name evidence="1" type="ORF">T4B_3327</name>
    <name evidence="2" type="ORF">T4C_1174</name>
</gene>
<evidence type="ECO:0000313" key="1">
    <source>
        <dbReference type="EMBL" id="KRZ23690.1"/>
    </source>
</evidence>
<protein>
    <submittedName>
        <fullName evidence="2">Uncharacterized protein</fullName>
    </submittedName>
</protein>
<dbReference type="AlphaFoldDB" id="A0A0V1KBZ7"/>
<dbReference type="Proteomes" id="UP000054826">
    <property type="component" value="Unassembled WGS sequence"/>
</dbReference>
<accession>A0A0V1KBZ7</accession>
<dbReference type="Proteomes" id="UP000054805">
    <property type="component" value="Unassembled WGS sequence"/>
</dbReference>
<sequence length="77" mass="8742">MDAKKTKLIAKFIEISIIDDGNFFCSCLDLILMKFISSSSNKATDFDYQIQECTLPTRLVNGENGKSCKKWNNNNVE</sequence>